<comment type="caution">
    <text evidence="2">The sequence shown here is derived from an EMBL/GenBank/DDBJ whole genome shotgun (WGS) entry which is preliminary data.</text>
</comment>
<evidence type="ECO:0000313" key="3">
    <source>
        <dbReference type="Proteomes" id="UP000177811"/>
    </source>
</evidence>
<dbReference type="Proteomes" id="UP000177811">
    <property type="component" value="Unassembled WGS sequence"/>
</dbReference>
<name>A0A1G2KSF3_9BACT</name>
<gene>
    <name evidence="2" type="ORF">A3C16_04215</name>
</gene>
<reference evidence="2 3" key="1">
    <citation type="journal article" date="2016" name="Nat. Commun.">
        <title>Thousands of microbial genomes shed light on interconnected biogeochemical processes in an aquifer system.</title>
        <authorList>
            <person name="Anantharaman K."/>
            <person name="Brown C.T."/>
            <person name="Hug L.A."/>
            <person name="Sharon I."/>
            <person name="Castelle C.J."/>
            <person name="Probst A.J."/>
            <person name="Thomas B.C."/>
            <person name="Singh A."/>
            <person name="Wilkins M.J."/>
            <person name="Karaoz U."/>
            <person name="Brodie E.L."/>
            <person name="Williams K.H."/>
            <person name="Hubbard S.S."/>
            <person name="Banfield J.F."/>
        </authorList>
    </citation>
    <scope>NUCLEOTIDE SEQUENCE [LARGE SCALE GENOMIC DNA]</scope>
</reference>
<accession>A0A1G2KSF3</accession>
<dbReference type="AlphaFoldDB" id="A0A1G2KSF3"/>
<proteinExistence type="predicted"/>
<evidence type="ECO:0000313" key="2">
    <source>
        <dbReference type="EMBL" id="OHA02330.1"/>
    </source>
</evidence>
<evidence type="ECO:0000256" key="1">
    <source>
        <dbReference type="SAM" id="MobiDB-lite"/>
    </source>
</evidence>
<dbReference type="EMBL" id="MHQL01000039">
    <property type="protein sequence ID" value="OHA02330.1"/>
    <property type="molecule type" value="Genomic_DNA"/>
</dbReference>
<sequence>MHMEKFICSVEPCGFSGPADKMWNLDRKATRGKLVVVCGRDASLARRHGIRAYRLSETIRRDADREAKRLAASAFFQAFTKAREEKAGRNARHADGRERQSTPPS</sequence>
<organism evidence="2 3">
    <name type="scientific">Candidatus Sungbacteria bacterium RIFCSPHIGHO2_02_FULL_51_29</name>
    <dbReference type="NCBI Taxonomy" id="1802273"/>
    <lineage>
        <taxon>Bacteria</taxon>
        <taxon>Candidatus Sungiibacteriota</taxon>
    </lineage>
</organism>
<feature type="region of interest" description="Disordered" evidence="1">
    <location>
        <begin position="84"/>
        <end position="105"/>
    </location>
</feature>
<protein>
    <submittedName>
        <fullName evidence="2">Uncharacterized protein</fullName>
    </submittedName>
</protein>